<evidence type="ECO:0000313" key="1">
    <source>
        <dbReference type="EMBL" id="CAG8782490.1"/>
    </source>
</evidence>
<accession>A0ACA9R8S8</accession>
<sequence>CNTSSAESQDHLAVCSYYKTMWQKLKRTAIDLVWSRFTEEEKFRCPKHSLYKILTGSSETETQEKRRLWIKGLTSVDSFDAIKDLLNSSKTSARSIELAAHLMWNDRCIKVIDWEEKQNIRKRDKREARNKNLKPKKNTSSNTKSKKKIKTAKRREVSAKEIK</sequence>
<gene>
    <name evidence="1" type="ORF">SPELUC_LOCUS16523</name>
</gene>
<feature type="non-terminal residue" evidence="1">
    <location>
        <position position="1"/>
    </location>
</feature>
<dbReference type="EMBL" id="CAJVPW010061750">
    <property type="protein sequence ID" value="CAG8782490.1"/>
    <property type="molecule type" value="Genomic_DNA"/>
</dbReference>
<evidence type="ECO:0000313" key="2">
    <source>
        <dbReference type="Proteomes" id="UP000789366"/>
    </source>
</evidence>
<feature type="non-terminal residue" evidence="1">
    <location>
        <position position="163"/>
    </location>
</feature>
<organism evidence="1 2">
    <name type="scientific">Cetraspora pellucida</name>
    <dbReference type="NCBI Taxonomy" id="1433469"/>
    <lineage>
        <taxon>Eukaryota</taxon>
        <taxon>Fungi</taxon>
        <taxon>Fungi incertae sedis</taxon>
        <taxon>Mucoromycota</taxon>
        <taxon>Glomeromycotina</taxon>
        <taxon>Glomeromycetes</taxon>
        <taxon>Diversisporales</taxon>
        <taxon>Gigasporaceae</taxon>
        <taxon>Cetraspora</taxon>
    </lineage>
</organism>
<keyword evidence="2" id="KW-1185">Reference proteome</keyword>
<comment type="caution">
    <text evidence="1">The sequence shown here is derived from an EMBL/GenBank/DDBJ whole genome shotgun (WGS) entry which is preliminary data.</text>
</comment>
<name>A0ACA9R8S8_9GLOM</name>
<proteinExistence type="predicted"/>
<dbReference type="Proteomes" id="UP000789366">
    <property type="component" value="Unassembled WGS sequence"/>
</dbReference>
<reference evidence="1" key="1">
    <citation type="submission" date="2021-06" db="EMBL/GenBank/DDBJ databases">
        <authorList>
            <person name="Kallberg Y."/>
            <person name="Tangrot J."/>
            <person name="Rosling A."/>
        </authorList>
    </citation>
    <scope>NUCLEOTIDE SEQUENCE</scope>
    <source>
        <strain evidence="1">28 12/20/2015</strain>
    </source>
</reference>
<protein>
    <submittedName>
        <fullName evidence="1">16337_t:CDS:1</fullName>
    </submittedName>
</protein>